<dbReference type="Pfam" id="PF13403">
    <property type="entry name" value="Hint_2"/>
    <property type="match status" value="1"/>
</dbReference>
<organism evidence="2 4">
    <name type="scientific">Acetobacter cibinongensis</name>
    <dbReference type="NCBI Taxonomy" id="146475"/>
    <lineage>
        <taxon>Bacteria</taxon>
        <taxon>Pseudomonadati</taxon>
        <taxon>Pseudomonadota</taxon>
        <taxon>Alphaproteobacteria</taxon>
        <taxon>Acetobacterales</taxon>
        <taxon>Acetobacteraceae</taxon>
        <taxon>Acetobacter</taxon>
    </lineage>
</organism>
<dbReference type="NCBIfam" id="TIGR04415">
    <property type="entry name" value="O_hepto_targRPT"/>
    <property type="match status" value="4"/>
</dbReference>
<dbReference type="InterPro" id="IPR012332">
    <property type="entry name" value="Autotransporter_pectin_lyase_C"/>
</dbReference>
<dbReference type="Proteomes" id="UP000032671">
    <property type="component" value="Unassembled WGS sequence"/>
</dbReference>
<protein>
    <submittedName>
        <fullName evidence="2">Outer membrane protein</fullName>
    </submittedName>
</protein>
<dbReference type="InterPro" id="IPR006626">
    <property type="entry name" value="PbH1"/>
</dbReference>
<keyword evidence="5" id="KW-1185">Reference proteome</keyword>
<evidence type="ECO:0000313" key="3">
    <source>
        <dbReference type="EMBL" id="GEL59624.1"/>
    </source>
</evidence>
<dbReference type="InterPro" id="IPR028992">
    <property type="entry name" value="Hedgehog/Intein_dom"/>
</dbReference>
<reference evidence="3 5" key="2">
    <citation type="submission" date="2019-07" db="EMBL/GenBank/DDBJ databases">
        <title>Whole genome shotgun sequence of Acetobacter cibinongensis NBRC 16605.</title>
        <authorList>
            <person name="Hosoyama A."/>
            <person name="Uohara A."/>
            <person name="Ohji S."/>
            <person name="Ichikawa N."/>
        </authorList>
    </citation>
    <scope>NUCLEOTIDE SEQUENCE [LARGE SCALE GENOMIC DNA]</scope>
    <source>
        <strain evidence="3 5">NBRC 16605</strain>
    </source>
</reference>
<reference evidence="2 4" key="1">
    <citation type="submission" date="2012-11" db="EMBL/GenBank/DDBJ databases">
        <title>Whole genome sequence of Acetobacter cibinongensis 4H-1.</title>
        <authorList>
            <person name="Azuma Y."/>
            <person name="Higashiura N."/>
            <person name="Hirakawa H."/>
            <person name="Matsushita K."/>
        </authorList>
    </citation>
    <scope>NUCLEOTIDE SEQUENCE [LARGE SCALE GENOMIC DNA]</scope>
    <source>
        <strain evidence="2 4">4H-1</strain>
    </source>
</reference>
<dbReference type="SUPFAM" id="SSF51294">
    <property type="entry name" value="Hedgehog/intein (Hint) domain"/>
    <property type="match status" value="1"/>
</dbReference>
<dbReference type="SUPFAM" id="SSF51126">
    <property type="entry name" value="Pectin lyase-like"/>
    <property type="match status" value="1"/>
</dbReference>
<dbReference type="Gene3D" id="2.160.20.20">
    <property type="match status" value="3"/>
</dbReference>
<accession>A0A6N3SRD2</accession>
<evidence type="ECO:0000313" key="4">
    <source>
        <dbReference type="Proteomes" id="UP000032671"/>
    </source>
</evidence>
<name>A0A0D6N7Q8_9PROT</name>
<dbReference type="InterPro" id="IPR011050">
    <property type="entry name" value="Pectin_lyase_fold/virulence"/>
</dbReference>
<accession>A0A0D6N7Q8</accession>
<evidence type="ECO:0000259" key="1">
    <source>
        <dbReference type="Pfam" id="PF13403"/>
    </source>
</evidence>
<gene>
    <name evidence="2" type="ORF">Abci_073_002</name>
    <name evidence="3" type="ORF">ACI01nite_22260</name>
</gene>
<feature type="domain" description="Hedgehog/Intein (Hint)" evidence="1">
    <location>
        <begin position="1095"/>
        <end position="1236"/>
    </location>
</feature>
<dbReference type="EMBL" id="BAMV01000069">
    <property type="protein sequence ID" value="GAN61725.1"/>
    <property type="molecule type" value="Genomic_DNA"/>
</dbReference>
<dbReference type="Proteomes" id="UP000321891">
    <property type="component" value="Unassembled WGS sequence"/>
</dbReference>
<sequence>MTRGRGCLQPPGGQVSGVTLTSGGQLNVTFGGTTASNTVKAGGQYFLLAGTLDSSTTNIFQSGADVKITTDGAGHYGSVTNFAVTSGVGLRVQDGATGSYVTVSAGGQARVLAGGSFSSDTVLSDGTLSVSAGGTTTGTVLRGGTENVTAGGSTRGTVISAGGEQIVSTSATASQTVVQAGAVLSVSGGTIRNAQVSGTENVYSGGVDSGSYIAQTGVLNIYAGAYGPGSVIDGTENLYGLDSGSTINSTGVLNVYSGGVANGETVYGHENVYSDGVTNNSLVTSQGQIAVSGGVASTLTVTGSGAGGQVVSGGTVYGLVLASNGQFTAMQGGSVSGGDITGPAGWLYVSSGGIVAGLTVSSGGQINMNSGAVAVSNTIGNGGQYFLLAGTLDSSANNIFTSGADIKITSDGHGNYAAVRNLTVGNGVGLRIQDGATGSTITVSSGGSERVFAGGTLSGSTVMYGGNLSVSSGGTASGVTLSGGKETIFSGGVDQGATVYAEASQTIQAGGSSVSATIISGNQVVSSGGVASAATVSALGYQLVSSGGVALGTTVSSAGYGVVASGGIVSQFTDAGGTLTVSSGGSAVSGTLLGDGSVMSNAGSASNLTISNGATASNTGQADGVRVENGATLVNNGGVVSNVQVDGESGSFLLLSGSAQSVVLTNGAYQEIDGGVATALQAHDSSTVGLMGGSLVSASFGSGASLAVYGGSVSALTLESGSTEYVQQGASVSNQTLNDGVTQQVWGGTASAITVNAGGLQDVETDGIAVSATLSGGSQMVNDGGSAVYTTVLANGTVTVSGGTVLNTTISATGQVLLAAGSVGGNTLVGSGALLSAASGVTLSGNIVDSGMVSGGTVVSGALLDATNGSAGGVYIGNGGSAFVAEGDLRDTTVLSGATLTGGLNGSYSGNTVISNGGHVFGGEVHGTLTVSSGADVNQLWVTSGGVANIQSGATLKNAITVRSAGTLIISSGAFMSGATVMLSSGGHATLYADAGGTVLLDDSTNTSLVVSGLASGGTLNTVISAFNGSSASLSDGIEIAGLKATDIKAVSYPDADHVTLTLNDNSTIHMNIVGAEAAGYSLQSAADGNALYEVCFLAGSMIRTASGDVAVEDIRIGDSLPTWDWQARRTVVRPVVWVGRKHVRVNTALADADAGYPVRVLKGALADGVPCKDLLITPEHSLFFENKLVPVRMLVNNQSIFYDRSLTSYDYFHVETDKHALIWANDVLSETYLDTGNRSSFRQDGAVARLAVSSKAQNWQTDAVAPLGVSRSDVEPLFASLKARAGAAGLPHKVEAVPQTDDAGLHLVTPTGQVLHPLRQQGQRVIFAVPSSVESVRLVSRTARPSEVIGPFIDDRRDLGILVGKITVFDGTTVQPLTKHLEHADLAGWDVQEASPCRWTNGAGFLPLGQGRVGLRLLTVQILAAGPYLQQPVTQSNAARVKV</sequence>
<dbReference type="STRING" id="1231339.Abci_073_002"/>
<proteinExistence type="predicted"/>
<evidence type="ECO:0000313" key="2">
    <source>
        <dbReference type="EMBL" id="GAN61725.1"/>
    </source>
</evidence>
<dbReference type="InterPro" id="IPR036844">
    <property type="entry name" value="Hint_dom_sf"/>
</dbReference>
<dbReference type="InterPro" id="IPR030930">
    <property type="entry name" value="AIDA"/>
</dbReference>
<evidence type="ECO:0000313" key="5">
    <source>
        <dbReference type="Proteomes" id="UP000321891"/>
    </source>
</evidence>
<dbReference type="SMART" id="SM00710">
    <property type="entry name" value="PbH1"/>
    <property type="match status" value="8"/>
</dbReference>
<dbReference type="EMBL" id="BJVU01000011">
    <property type="protein sequence ID" value="GEL59624.1"/>
    <property type="molecule type" value="Genomic_DNA"/>
</dbReference>
<comment type="caution">
    <text evidence="2">The sequence shown here is derived from an EMBL/GenBank/DDBJ whole genome shotgun (WGS) entry which is preliminary data.</text>
</comment>